<keyword evidence="7" id="KW-1185">Reference proteome</keyword>
<dbReference type="InterPro" id="IPR007320">
    <property type="entry name" value="PDCD2_C"/>
</dbReference>
<dbReference type="GO" id="GO:0005737">
    <property type="term" value="C:cytoplasm"/>
    <property type="evidence" value="ECO:0007669"/>
    <property type="project" value="InterPro"/>
</dbReference>
<dbReference type="SMR" id="G4Z1T9"/>
<dbReference type="Pfam" id="PF01753">
    <property type="entry name" value="zf-MYND"/>
    <property type="match status" value="1"/>
</dbReference>
<keyword evidence="2 4" id="KW-0863">Zinc-finger</keyword>
<accession>G4Z1T9</accession>
<organism evidence="6 7">
    <name type="scientific">Phytophthora sojae (strain P6497)</name>
    <name type="common">Soybean stem and root rot agent</name>
    <name type="synonym">Phytophthora megasperma f. sp. glycines</name>
    <dbReference type="NCBI Taxonomy" id="1094619"/>
    <lineage>
        <taxon>Eukaryota</taxon>
        <taxon>Sar</taxon>
        <taxon>Stramenopiles</taxon>
        <taxon>Oomycota</taxon>
        <taxon>Peronosporomycetes</taxon>
        <taxon>Peronosporales</taxon>
        <taxon>Peronosporaceae</taxon>
        <taxon>Phytophthora</taxon>
    </lineage>
</organism>
<name>G4Z1T9_PHYSP</name>
<dbReference type="Proteomes" id="UP000002640">
    <property type="component" value="Unassembled WGS sequence"/>
</dbReference>
<dbReference type="PROSITE" id="PS50865">
    <property type="entry name" value="ZF_MYND_2"/>
    <property type="match status" value="1"/>
</dbReference>
<dbReference type="PROSITE" id="PS01360">
    <property type="entry name" value="ZF_MYND_1"/>
    <property type="match status" value="1"/>
</dbReference>
<dbReference type="GO" id="GO:0008270">
    <property type="term" value="F:zinc ion binding"/>
    <property type="evidence" value="ECO:0007669"/>
    <property type="project" value="UniProtKB-KW"/>
</dbReference>
<dbReference type="GeneID" id="20641605"/>
<dbReference type="OMA" id="HQVIRYS"/>
<feature type="domain" description="MYND-type" evidence="5">
    <location>
        <begin position="149"/>
        <end position="187"/>
    </location>
</feature>
<sequence length="423" mass="46936">MSDSEDDVLDYEEEAAPEVELGFVCDEPVSLDAKPLHCEPDWTQWDGGQIGGRPSWLCPSAAGIPSTEQLSCVECSAPLSFLLQIYCPLDDQEDAFHRSLYVFVCRAAGCSRQGDGKAFRVQLPKHNAFYAAEGGAAQLKQVDDKVDLCALCGQRATFTCSACHVAQYCSKAHQKDHWTAGGHKQTCGQCLESHSLVEAEDAREKAIAKGSKWLFPEQDLEIDHEPDSSEAVNEYEAKLMAEFEKSKCVLCGGSNGVFMWNILTLLLVARGFLDKQAGEKAGEEDDMDLDVTQRELNEALGHTKDQDPQYVRFLTRVALAKDQVLRYSRWENEAVLWVHSEGMHTGDVPPCERCGGERKFEFQVLPQLLNYLCVDQQSSLGDISSRSCEWGTLAVYTCAKSCPLETQCAQEFLHYQPAYAGTT</sequence>
<dbReference type="SUPFAM" id="SSF144232">
    <property type="entry name" value="HIT/MYND zinc finger-like"/>
    <property type="match status" value="1"/>
</dbReference>
<dbReference type="EMBL" id="JH159153">
    <property type="protein sequence ID" value="EGZ19937.1"/>
    <property type="molecule type" value="Genomic_DNA"/>
</dbReference>
<dbReference type="InterPro" id="IPR002893">
    <property type="entry name" value="Znf_MYND"/>
</dbReference>
<keyword evidence="3" id="KW-0862">Zinc</keyword>
<dbReference type="RefSeq" id="XP_009522654.1">
    <property type="nucleotide sequence ID" value="XM_009524359.1"/>
</dbReference>
<dbReference type="InParanoid" id="G4Z1T9"/>
<dbReference type="Gene3D" id="6.10.140.2220">
    <property type="match status" value="1"/>
</dbReference>
<dbReference type="PANTHER" id="PTHR12298:SF4">
    <property type="entry name" value="PROGRAMMED CELL DEATH PROTEIN 2"/>
    <property type="match status" value="1"/>
</dbReference>
<proteinExistence type="predicted"/>
<keyword evidence="1" id="KW-0479">Metal-binding</keyword>
<dbReference type="PANTHER" id="PTHR12298">
    <property type="entry name" value="PCDC2 PROGRAMMED CELL DEATH PROTEIN 2 -RELATED"/>
    <property type="match status" value="1"/>
</dbReference>
<gene>
    <name evidence="6" type="ORF">PHYSODRAFT_298276</name>
</gene>
<dbReference type="KEGG" id="psoj:PHYSODRAFT_298276"/>
<evidence type="ECO:0000313" key="6">
    <source>
        <dbReference type="EMBL" id="EGZ19937.1"/>
    </source>
</evidence>
<dbReference type="AlphaFoldDB" id="G4Z1T9"/>
<reference evidence="6 7" key="1">
    <citation type="journal article" date="2006" name="Science">
        <title>Phytophthora genome sequences uncover evolutionary origins and mechanisms of pathogenesis.</title>
        <authorList>
            <person name="Tyler B.M."/>
            <person name="Tripathy S."/>
            <person name="Zhang X."/>
            <person name="Dehal P."/>
            <person name="Jiang R.H."/>
            <person name="Aerts A."/>
            <person name="Arredondo F.D."/>
            <person name="Baxter L."/>
            <person name="Bensasson D."/>
            <person name="Beynon J.L."/>
            <person name="Chapman J."/>
            <person name="Damasceno C.M."/>
            <person name="Dorrance A.E."/>
            <person name="Dou D."/>
            <person name="Dickerman A.W."/>
            <person name="Dubchak I.L."/>
            <person name="Garbelotto M."/>
            <person name="Gijzen M."/>
            <person name="Gordon S.G."/>
            <person name="Govers F."/>
            <person name="Grunwald N.J."/>
            <person name="Huang W."/>
            <person name="Ivors K.L."/>
            <person name="Jones R.W."/>
            <person name="Kamoun S."/>
            <person name="Krampis K."/>
            <person name="Lamour K.H."/>
            <person name="Lee M.K."/>
            <person name="McDonald W.H."/>
            <person name="Medina M."/>
            <person name="Meijer H.J."/>
            <person name="Nordberg E.K."/>
            <person name="Maclean D.J."/>
            <person name="Ospina-Giraldo M.D."/>
            <person name="Morris P.F."/>
            <person name="Phuntumart V."/>
            <person name="Putnam N.H."/>
            <person name="Rash S."/>
            <person name="Rose J.K."/>
            <person name="Sakihama Y."/>
            <person name="Salamov A.A."/>
            <person name="Savidor A."/>
            <person name="Scheuring C.F."/>
            <person name="Smith B.M."/>
            <person name="Sobral B.W."/>
            <person name="Terry A."/>
            <person name="Torto-Alalibo T.A."/>
            <person name="Win J."/>
            <person name="Xu Z."/>
            <person name="Zhang H."/>
            <person name="Grigoriev I.V."/>
            <person name="Rokhsar D.S."/>
            <person name="Boore J.L."/>
        </authorList>
    </citation>
    <scope>NUCLEOTIDE SEQUENCE [LARGE SCALE GENOMIC DNA]</scope>
    <source>
        <strain evidence="6 7">P6497</strain>
    </source>
</reference>
<evidence type="ECO:0000256" key="4">
    <source>
        <dbReference type="PROSITE-ProRule" id="PRU00134"/>
    </source>
</evidence>
<evidence type="ECO:0000313" key="7">
    <source>
        <dbReference type="Proteomes" id="UP000002640"/>
    </source>
</evidence>
<evidence type="ECO:0000256" key="3">
    <source>
        <dbReference type="ARBA" id="ARBA00022833"/>
    </source>
</evidence>
<evidence type="ECO:0000259" key="5">
    <source>
        <dbReference type="PROSITE" id="PS50865"/>
    </source>
</evidence>
<dbReference type="Pfam" id="PF04194">
    <property type="entry name" value="PDCD2_C"/>
    <property type="match status" value="1"/>
</dbReference>
<protein>
    <recommendedName>
        <fullName evidence="5">MYND-type domain-containing protein</fullName>
    </recommendedName>
</protein>
<evidence type="ECO:0000256" key="1">
    <source>
        <dbReference type="ARBA" id="ARBA00022723"/>
    </source>
</evidence>
<evidence type="ECO:0000256" key="2">
    <source>
        <dbReference type="ARBA" id="ARBA00022771"/>
    </source>
</evidence>